<dbReference type="Pfam" id="PF06201">
    <property type="entry name" value="PITH"/>
    <property type="match status" value="1"/>
</dbReference>
<dbReference type="Proteomes" id="UP000320475">
    <property type="component" value="Unassembled WGS sequence"/>
</dbReference>
<dbReference type="PROSITE" id="PS51532">
    <property type="entry name" value="PITH"/>
    <property type="match status" value="1"/>
</dbReference>
<dbReference type="SUPFAM" id="SSF49785">
    <property type="entry name" value="Galactose-binding domain-like"/>
    <property type="match status" value="1"/>
</dbReference>
<dbReference type="PANTHER" id="PTHR46115">
    <property type="entry name" value="THIOREDOXIN-LIKE PROTEIN 1"/>
    <property type="match status" value="1"/>
</dbReference>
<dbReference type="InterPro" id="IPR036249">
    <property type="entry name" value="Thioredoxin-like_sf"/>
</dbReference>
<dbReference type="Gene3D" id="2.60.120.470">
    <property type="entry name" value="PITH domain"/>
    <property type="match status" value="1"/>
</dbReference>
<dbReference type="InterPro" id="IPR037047">
    <property type="entry name" value="PITH_dom_sf"/>
</dbReference>
<dbReference type="InterPro" id="IPR008979">
    <property type="entry name" value="Galactose-bd-like_sf"/>
</dbReference>
<evidence type="ECO:0000259" key="2">
    <source>
        <dbReference type="PROSITE" id="PS51352"/>
    </source>
</evidence>
<gene>
    <name evidence="4" type="ORF">SeLEV6574_g05690</name>
</gene>
<name>A0A507CT68_9FUNG</name>
<feature type="domain" description="PITH" evidence="3">
    <location>
        <begin position="114"/>
        <end position="283"/>
    </location>
</feature>
<dbReference type="PROSITE" id="PS00194">
    <property type="entry name" value="THIOREDOXIN_1"/>
    <property type="match status" value="1"/>
</dbReference>
<proteinExistence type="predicted"/>
<dbReference type="FunFam" id="3.40.30.10:FF:000245">
    <property type="entry name" value="Thioredoxin"/>
    <property type="match status" value="1"/>
</dbReference>
<dbReference type="CDD" id="cd02947">
    <property type="entry name" value="TRX_family"/>
    <property type="match status" value="1"/>
</dbReference>
<evidence type="ECO:0000313" key="4">
    <source>
        <dbReference type="EMBL" id="TPX42260.1"/>
    </source>
</evidence>
<accession>A0A507CT68</accession>
<dbReference type="PRINTS" id="PR00421">
    <property type="entry name" value="THIOREDOXIN"/>
</dbReference>
<keyword evidence="1" id="KW-1015">Disulfide bond</keyword>
<dbReference type="GO" id="GO:0005737">
    <property type="term" value="C:cytoplasm"/>
    <property type="evidence" value="ECO:0007669"/>
    <property type="project" value="UniProtKB-ARBA"/>
</dbReference>
<dbReference type="AlphaFoldDB" id="A0A507CT68"/>
<evidence type="ECO:0000313" key="5">
    <source>
        <dbReference type="Proteomes" id="UP000320475"/>
    </source>
</evidence>
<comment type="caution">
    <text evidence="4">The sequence shown here is derived from an EMBL/GenBank/DDBJ whole genome shotgun (WGS) entry which is preliminary data.</text>
</comment>
<dbReference type="Gene3D" id="3.40.30.10">
    <property type="entry name" value="Glutaredoxin"/>
    <property type="match status" value="1"/>
</dbReference>
<dbReference type="VEuPathDB" id="FungiDB:SeMB42_g07671"/>
<dbReference type="PROSITE" id="PS51352">
    <property type="entry name" value="THIOREDOXIN_2"/>
    <property type="match status" value="1"/>
</dbReference>
<feature type="domain" description="Thioredoxin" evidence="2">
    <location>
        <begin position="1"/>
        <end position="109"/>
    </location>
</feature>
<reference evidence="4 5" key="1">
    <citation type="journal article" date="2019" name="Sci. Rep.">
        <title>Comparative genomics of chytrid fungi reveal insights into the obligate biotrophic and pathogenic lifestyle of Synchytrium endobioticum.</title>
        <authorList>
            <person name="van de Vossenberg B.T.L.H."/>
            <person name="Warris S."/>
            <person name="Nguyen H.D.T."/>
            <person name="van Gent-Pelzer M.P.E."/>
            <person name="Joly D.L."/>
            <person name="van de Geest H.C."/>
            <person name="Bonants P.J.M."/>
            <person name="Smith D.S."/>
            <person name="Levesque C.A."/>
            <person name="van der Lee T.A.J."/>
        </authorList>
    </citation>
    <scope>NUCLEOTIDE SEQUENCE [LARGE SCALE GENOMIC DNA]</scope>
    <source>
        <strain evidence="4 5">LEV6574</strain>
    </source>
</reference>
<dbReference type="InterPro" id="IPR013766">
    <property type="entry name" value="Thioredoxin_domain"/>
</dbReference>
<protein>
    <recommendedName>
        <fullName evidence="6">Thioredoxin domain-containing protein</fullName>
    </recommendedName>
</protein>
<dbReference type="Pfam" id="PF00085">
    <property type="entry name" value="Thioredoxin"/>
    <property type="match status" value="1"/>
</dbReference>
<evidence type="ECO:0000256" key="1">
    <source>
        <dbReference type="ARBA" id="ARBA00023157"/>
    </source>
</evidence>
<dbReference type="SUPFAM" id="SSF52833">
    <property type="entry name" value="Thioredoxin-like"/>
    <property type="match status" value="1"/>
</dbReference>
<dbReference type="InterPro" id="IPR017937">
    <property type="entry name" value="Thioredoxin_CS"/>
</dbReference>
<evidence type="ECO:0008006" key="6">
    <source>
        <dbReference type="Google" id="ProtNLM"/>
    </source>
</evidence>
<dbReference type="OrthoDB" id="10263751at2759"/>
<organism evidence="4 5">
    <name type="scientific">Synchytrium endobioticum</name>
    <dbReference type="NCBI Taxonomy" id="286115"/>
    <lineage>
        <taxon>Eukaryota</taxon>
        <taxon>Fungi</taxon>
        <taxon>Fungi incertae sedis</taxon>
        <taxon>Chytridiomycota</taxon>
        <taxon>Chytridiomycota incertae sedis</taxon>
        <taxon>Chytridiomycetes</taxon>
        <taxon>Synchytriales</taxon>
        <taxon>Synchytriaceae</taxon>
        <taxon>Synchytrium</taxon>
    </lineage>
</organism>
<dbReference type="InterPro" id="IPR010400">
    <property type="entry name" value="PITH_dom"/>
</dbReference>
<dbReference type="EMBL" id="QEAM01000279">
    <property type="protein sequence ID" value="TPX42260.1"/>
    <property type="molecule type" value="Genomic_DNA"/>
</dbReference>
<evidence type="ECO:0000259" key="3">
    <source>
        <dbReference type="PROSITE" id="PS51532"/>
    </source>
</evidence>
<sequence length="284" mass="31804">MAFIKQITSDADFRAELASQDPSKLLVIDFYAEWCGPCKQIEPIVNEMATRYRHVSFLRVDVDQMQETSQRCGITAMPTFQFYKGASKVGELKGANANGLEQLVKQYQGPVDESSIVSGGAYSDLTDLITMNQVECLNEKEGASVKNIFKKDSTFLESDVDEQLLMSIQFNQAVKLHSIKIVAPADKGPKTIKTYVNRPYTLAFDEADGVEVTETLSISKKDLESGAIIPLKFVRYQAVHNINIFIVDNQDGEETTRVDQLIFYGTPNTGTNMKELKKQVHDHE</sequence>